<accession>A0A1X1EMQ7</accession>
<reference evidence="1 2" key="1">
    <citation type="journal article" date="2017" name="Antonie Van Leeuwenhoek">
        <title>Phylogenomic resolution of the bacterial genus Pantoea and its relationship with Erwinia and Tatumella.</title>
        <authorList>
            <person name="Palmer M."/>
            <person name="Steenkamp E.T."/>
            <person name="Coetzee M.P."/>
            <person name="Chan W.Y."/>
            <person name="van Zyl E."/>
            <person name="De Maayer P."/>
            <person name="Coutinho T.A."/>
            <person name="Blom J."/>
            <person name="Smits T.H."/>
            <person name="Duffy B."/>
            <person name="Venter S.N."/>
        </authorList>
    </citation>
    <scope>NUCLEOTIDE SEQUENCE [LARGE SCALE GENOMIC DNA]</scope>
    <source>
        <strain evidence="1 2">LMG 2657</strain>
    </source>
</reference>
<keyword evidence="2" id="KW-1185">Reference proteome</keyword>
<sequence>MKKRFSFTTDTATLSVFDLASLKHRVNDDPDWWSIPDDEIDEINKGNVIFLNLGSDGDYTVEIHDDLNEGYRALSLKVPAGRVFIGAGEDTSGGDLEPDGSDYMSGVFLEFSPGAYEVKFKKEQHNIKLSFAKSEGGVNNITDLVRL</sequence>
<name>A0A1X1EMQ7_PANCY</name>
<proteinExistence type="predicted"/>
<dbReference type="RefSeq" id="WP_084879884.1">
    <property type="nucleotide sequence ID" value="NZ_JAGGMY010000001.1"/>
</dbReference>
<evidence type="ECO:0008006" key="3">
    <source>
        <dbReference type="Google" id="ProtNLM"/>
    </source>
</evidence>
<protein>
    <recommendedName>
        <fullName evidence="3">Integrin</fullName>
    </recommendedName>
</protein>
<dbReference type="Proteomes" id="UP000193749">
    <property type="component" value="Unassembled WGS sequence"/>
</dbReference>
<dbReference type="AlphaFoldDB" id="A0A1X1EMQ7"/>
<organism evidence="1 2">
    <name type="scientific">Pantoea cypripedii</name>
    <name type="common">Pectobacterium cypripedii</name>
    <name type="synonym">Erwinia cypripedii</name>
    <dbReference type="NCBI Taxonomy" id="55209"/>
    <lineage>
        <taxon>Bacteria</taxon>
        <taxon>Pseudomonadati</taxon>
        <taxon>Pseudomonadota</taxon>
        <taxon>Gammaproteobacteria</taxon>
        <taxon>Enterobacterales</taxon>
        <taxon>Erwiniaceae</taxon>
        <taxon>Pantoea</taxon>
    </lineage>
</organism>
<evidence type="ECO:0000313" key="1">
    <source>
        <dbReference type="EMBL" id="ORM90156.1"/>
    </source>
</evidence>
<dbReference type="InterPro" id="IPR045665">
    <property type="entry name" value="DUF6386"/>
</dbReference>
<evidence type="ECO:0000313" key="2">
    <source>
        <dbReference type="Proteomes" id="UP000193749"/>
    </source>
</evidence>
<gene>
    <name evidence="1" type="ORF">HA50_26780</name>
</gene>
<dbReference type="OrthoDB" id="2604824at2"/>
<dbReference type="Pfam" id="PF19923">
    <property type="entry name" value="DUF6386"/>
    <property type="match status" value="1"/>
</dbReference>
<comment type="caution">
    <text evidence="1">The sequence shown here is derived from an EMBL/GenBank/DDBJ whole genome shotgun (WGS) entry which is preliminary data.</text>
</comment>
<dbReference type="EMBL" id="MLJI01000002">
    <property type="protein sequence ID" value="ORM90156.1"/>
    <property type="molecule type" value="Genomic_DNA"/>
</dbReference>